<gene>
    <name evidence="1" type="ORF">Lepil_1515</name>
</gene>
<sequence>MKAVSLDTNKVPGITQKLRESSLGALFLGQPLNSRRLGAPPGSKTKEAFAKNLRIAQDHDTLLNCTFGSGFVAANLATQFDKEVILNGNASLYSDLLVHLPDRTSVRVEFMWRKSATAGAIAQYVLEKLNLYGKALSYF</sequence>
<dbReference type="AlphaFoldDB" id="H2CKX0"/>
<accession>H2CKX0</accession>
<dbReference type="HOGENOM" id="CLU_1842667_0_0_12"/>
<reference evidence="1 2" key="1">
    <citation type="submission" date="2011-10" db="EMBL/GenBank/DDBJ databases">
        <title>The Improved High-Quality Draft genome of Leptonema illini DSM 21528.</title>
        <authorList>
            <consortium name="US DOE Joint Genome Institute (JGI-PGF)"/>
            <person name="Lucas S."/>
            <person name="Copeland A."/>
            <person name="Lapidus A."/>
            <person name="Glavina del Rio T."/>
            <person name="Dalin E."/>
            <person name="Tice H."/>
            <person name="Bruce D."/>
            <person name="Goodwin L."/>
            <person name="Pitluck S."/>
            <person name="Peters L."/>
            <person name="Mikhailova N."/>
            <person name="Held B."/>
            <person name="Kyrpides N."/>
            <person name="Mavromatis K."/>
            <person name="Ivanova N."/>
            <person name="Markowitz V."/>
            <person name="Cheng J.-F."/>
            <person name="Hugenholtz P."/>
            <person name="Woyke T."/>
            <person name="Wu D."/>
            <person name="Gronow S."/>
            <person name="Wellnitz S."/>
            <person name="Brambilla E.-M."/>
            <person name="Klenk H.-P."/>
            <person name="Eisen J.A."/>
        </authorList>
    </citation>
    <scope>NUCLEOTIDE SEQUENCE [LARGE SCALE GENOMIC DNA]</scope>
    <source>
        <strain evidence="1 2">DSM 21528</strain>
    </source>
</reference>
<name>H2CKX0_9LEPT</name>
<dbReference type="EMBL" id="JH597773">
    <property type="protein sequence ID" value="EHQ06204.1"/>
    <property type="molecule type" value="Genomic_DNA"/>
</dbReference>
<keyword evidence="2" id="KW-1185">Reference proteome</keyword>
<evidence type="ECO:0000313" key="1">
    <source>
        <dbReference type="EMBL" id="EHQ06204.1"/>
    </source>
</evidence>
<dbReference type="Proteomes" id="UP000005737">
    <property type="component" value="Unassembled WGS sequence"/>
</dbReference>
<protein>
    <submittedName>
        <fullName evidence="1">Uncharacterized protein</fullName>
    </submittedName>
</protein>
<proteinExistence type="predicted"/>
<evidence type="ECO:0000313" key="2">
    <source>
        <dbReference type="Proteomes" id="UP000005737"/>
    </source>
</evidence>
<dbReference type="RefSeq" id="WP_002771505.1">
    <property type="nucleotide sequence ID" value="NZ_JH597773.1"/>
</dbReference>
<organism evidence="1 2">
    <name type="scientific">Leptonema illini DSM 21528</name>
    <dbReference type="NCBI Taxonomy" id="929563"/>
    <lineage>
        <taxon>Bacteria</taxon>
        <taxon>Pseudomonadati</taxon>
        <taxon>Spirochaetota</taxon>
        <taxon>Spirochaetia</taxon>
        <taxon>Leptospirales</taxon>
        <taxon>Leptospiraceae</taxon>
        <taxon>Leptonema</taxon>
    </lineage>
</organism>
<dbReference type="STRING" id="183.GCA_002009735_04192"/>